<proteinExistence type="predicted"/>
<reference evidence="7 8" key="1">
    <citation type="journal article" date="2010" name="Science">
        <title>Genomic comparison of the ants Camponotus floridanus and Harpegnathos saltator.</title>
        <authorList>
            <person name="Bonasio R."/>
            <person name="Zhang G."/>
            <person name="Ye C."/>
            <person name="Mutti N.S."/>
            <person name="Fang X."/>
            <person name="Qin N."/>
            <person name="Donahue G."/>
            <person name="Yang P."/>
            <person name="Li Q."/>
            <person name="Li C."/>
            <person name="Zhang P."/>
            <person name="Huang Z."/>
            <person name="Berger S.L."/>
            <person name="Reinberg D."/>
            <person name="Wang J."/>
            <person name="Liebig J."/>
        </authorList>
    </citation>
    <scope>NUCLEOTIDE SEQUENCE [LARGE SCALE GENOMIC DNA]</scope>
    <source>
        <strain evidence="8">C129</strain>
    </source>
</reference>
<comment type="subunit">
    <text evidence="1">Self-associates forming complexes of several hundred monomers.</text>
</comment>
<evidence type="ECO:0000256" key="4">
    <source>
        <dbReference type="ARBA" id="ARBA00023163"/>
    </source>
</evidence>
<gene>
    <name evidence="7" type="ORF">EAG_05791</name>
</gene>
<dbReference type="AlphaFoldDB" id="E2AN39"/>
<dbReference type="InterPro" id="IPR028002">
    <property type="entry name" value="Myb_DNA-bind_5"/>
</dbReference>
<dbReference type="Proteomes" id="UP000000311">
    <property type="component" value="Unassembled WGS sequence"/>
</dbReference>
<feature type="non-terminal residue" evidence="7">
    <location>
        <position position="48"/>
    </location>
</feature>
<evidence type="ECO:0000256" key="3">
    <source>
        <dbReference type="ARBA" id="ARBA00023015"/>
    </source>
</evidence>
<sequence>RAPNCHEEKLVLVSLIKKYKLIIENKRTDAVSVRDKEEAWLKILDEYN</sequence>
<keyword evidence="4" id="KW-0804">Transcription</keyword>
<keyword evidence="3" id="KW-0805">Transcription regulation</keyword>
<evidence type="ECO:0000313" key="8">
    <source>
        <dbReference type="Proteomes" id="UP000000311"/>
    </source>
</evidence>
<protein>
    <recommendedName>
        <fullName evidence="2">Regulatory protein zeste</fullName>
    </recommendedName>
</protein>
<keyword evidence="8" id="KW-1185">Reference proteome</keyword>
<dbReference type="Pfam" id="PF13873">
    <property type="entry name" value="Myb_DNA-bind_5"/>
    <property type="match status" value="1"/>
</dbReference>
<name>E2AN39_CAMFO</name>
<evidence type="ECO:0000256" key="1">
    <source>
        <dbReference type="ARBA" id="ARBA00011764"/>
    </source>
</evidence>
<feature type="domain" description="Myb/SANT-like DNA-binding" evidence="6">
    <location>
        <begin position="3"/>
        <end position="48"/>
    </location>
</feature>
<comment type="function">
    <text evidence="5">Involved in transvection phenomena (= synapsis-dependent gene expression), where the synaptic pairing of chromosomes carrying genes with which zeste interacts influences the expression of these genes. Zeste binds to DNA and stimulates transcription from a nearby promoter.</text>
</comment>
<dbReference type="InParanoid" id="E2AN39"/>
<evidence type="ECO:0000256" key="5">
    <source>
        <dbReference type="ARBA" id="ARBA00025466"/>
    </source>
</evidence>
<organism evidence="8">
    <name type="scientific">Camponotus floridanus</name>
    <name type="common">Florida carpenter ant</name>
    <dbReference type="NCBI Taxonomy" id="104421"/>
    <lineage>
        <taxon>Eukaryota</taxon>
        <taxon>Metazoa</taxon>
        <taxon>Ecdysozoa</taxon>
        <taxon>Arthropoda</taxon>
        <taxon>Hexapoda</taxon>
        <taxon>Insecta</taxon>
        <taxon>Pterygota</taxon>
        <taxon>Neoptera</taxon>
        <taxon>Endopterygota</taxon>
        <taxon>Hymenoptera</taxon>
        <taxon>Apocrita</taxon>
        <taxon>Aculeata</taxon>
        <taxon>Formicoidea</taxon>
        <taxon>Formicidae</taxon>
        <taxon>Formicinae</taxon>
        <taxon>Camponotus</taxon>
    </lineage>
</organism>
<evidence type="ECO:0000313" key="7">
    <source>
        <dbReference type="EMBL" id="EFN65156.1"/>
    </source>
</evidence>
<feature type="non-terminal residue" evidence="7">
    <location>
        <position position="1"/>
    </location>
</feature>
<evidence type="ECO:0000259" key="6">
    <source>
        <dbReference type="Pfam" id="PF13873"/>
    </source>
</evidence>
<dbReference type="EMBL" id="GL441060">
    <property type="protein sequence ID" value="EFN65156.1"/>
    <property type="molecule type" value="Genomic_DNA"/>
</dbReference>
<evidence type="ECO:0000256" key="2">
    <source>
        <dbReference type="ARBA" id="ARBA00016807"/>
    </source>
</evidence>
<accession>E2AN39</accession>